<dbReference type="Gene3D" id="3.90.1720.10">
    <property type="entry name" value="endopeptidase domain like (from Nostoc punctiforme)"/>
    <property type="match status" value="1"/>
</dbReference>
<keyword evidence="2" id="KW-0378">Hydrolase</keyword>
<reference evidence="2 3" key="1">
    <citation type="submission" date="2019-11" db="EMBL/GenBank/DDBJ databases">
        <title>Genome sequences of 17 halophilic strains isolated from different environments.</title>
        <authorList>
            <person name="Furrow R.E."/>
        </authorList>
    </citation>
    <scope>NUCLEOTIDE SEQUENCE [LARGE SCALE GENOMIC DNA]</scope>
    <source>
        <strain evidence="2 3">22505_10_Sand</strain>
    </source>
</reference>
<proteinExistence type="predicted"/>
<feature type="coiled-coil region" evidence="1">
    <location>
        <begin position="56"/>
        <end position="93"/>
    </location>
</feature>
<comment type="caution">
    <text evidence="2">The sequence shown here is derived from an EMBL/GenBank/DDBJ whole genome shotgun (WGS) entry which is preliminary data.</text>
</comment>
<organism evidence="2 3">
    <name type="scientific">Halobacillus litoralis</name>
    <dbReference type="NCBI Taxonomy" id="45668"/>
    <lineage>
        <taxon>Bacteria</taxon>
        <taxon>Bacillati</taxon>
        <taxon>Bacillota</taxon>
        <taxon>Bacilli</taxon>
        <taxon>Bacillales</taxon>
        <taxon>Bacillaceae</taxon>
        <taxon>Halobacillus</taxon>
    </lineage>
</organism>
<dbReference type="EMBL" id="WMEZ01000003">
    <property type="protein sequence ID" value="MYL49887.1"/>
    <property type="molecule type" value="Genomic_DNA"/>
</dbReference>
<dbReference type="AlphaFoldDB" id="A0A845E2B0"/>
<protein>
    <submittedName>
        <fullName evidence="2">Distant relative of cell wall-associated hydrolase-like protein</fullName>
    </submittedName>
</protein>
<dbReference type="Proteomes" id="UP000447393">
    <property type="component" value="Unassembled WGS sequence"/>
</dbReference>
<dbReference type="SUPFAM" id="SSF54001">
    <property type="entry name" value="Cysteine proteinases"/>
    <property type="match status" value="1"/>
</dbReference>
<evidence type="ECO:0000313" key="3">
    <source>
        <dbReference type="Proteomes" id="UP000447393"/>
    </source>
</evidence>
<dbReference type="GO" id="GO:0016787">
    <property type="term" value="F:hydrolase activity"/>
    <property type="evidence" value="ECO:0007669"/>
    <property type="project" value="UniProtKB-KW"/>
</dbReference>
<sequence length="242" mass="27129">MEKNFLCGKKLKKIIVSSLASLTIISSIGIGSVSASTDLPENLQAELEADKKYTEKELLKKEKRDEKRAEKELKRLEKEAPEKFKAIQDQKQKSKGISAMASSGALGTNGDILITTDNKTAGYDHGHAAVVRWDTNYIVEAMPGGVRYNDNNWKNEYTDWWGLWVSGASGSDYDYTESYARGQVGEPYSILALKNQSSKWYCSLIPYKAWSYRGFNLDTDGGTHVTPRDILFDNDTIVFDKS</sequence>
<evidence type="ECO:0000313" key="2">
    <source>
        <dbReference type="EMBL" id="MYL49887.1"/>
    </source>
</evidence>
<gene>
    <name evidence="2" type="ORF">GLV98_10335</name>
</gene>
<keyword evidence="1" id="KW-0175">Coiled coil</keyword>
<dbReference type="InterPro" id="IPR038765">
    <property type="entry name" value="Papain-like_cys_pep_sf"/>
</dbReference>
<dbReference type="CDD" id="cd22249">
    <property type="entry name" value="UDM1_RNF168_RNF169-like"/>
    <property type="match status" value="1"/>
</dbReference>
<dbReference type="OrthoDB" id="1708048at2"/>
<accession>A0A845E2B0</accession>
<evidence type="ECO:0000256" key="1">
    <source>
        <dbReference type="SAM" id="Coils"/>
    </source>
</evidence>
<dbReference type="RefSeq" id="WP_160914796.1">
    <property type="nucleotide sequence ID" value="NZ_WMEZ01000003.1"/>
</dbReference>
<name>A0A845E2B0_9BACI</name>